<evidence type="ECO:0000313" key="2">
    <source>
        <dbReference type="Proteomes" id="UP000324233"/>
    </source>
</evidence>
<accession>A0A5B9W7E5</accession>
<name>A0A5B9W7E5_9BACT</name>
<dbReference type="RefSeq" id="WP_148596177.1">
    <property type="nucleotide sequence ID" value="NZ_CP042997.1"/>
</dbReference>
<dbReference type="OrthoDB" id="8453045at2"/>
<dbReference type="KEGG" id="agv:OJF2_50820"/>
<gene>
    <name evidence="1" type="ORF">OJF2_50820</name>
</gene>
<protein>
    <recommendedName>
        <fullName evidence="3">LysM domain-containing protein</fullName>
    </recommendedName>
</protein>
<reference evidence="1 2" key="1">
    <citation type="submission" date="2019-08" db="EMBL/GenBank/DDBJ databases">
        <title>Deep-cultivation of Planctomycetes and their phenomic and genomic characterization uncovers novel biology.</title>
        <authorList>
            <person name="Wiegand S."/>
            <person name="Jogler M."/>
            <person name="Boedeker C."/>
            <person name="Pinto D."/>
            <person name="Vollmers J."/>
            <person name="Rivas-Marin E."/>
            <person name="Kohn T."/>
            <person name="Peeters S.H."/>
            <person name="Heuer A."/>
            <person name="Rast P."/>
            <person name="Oberbeckmann S."/>
            <person name="Bunk B."/>
            <person name="Jeske O."/>
            <person name="Meyerdierks A."/>
            <person name="Storesund J.E."/>
            <person name="Kallscheuer N."/>
            <person name="Luecker S."/>
            <person name="Lage O.M."/>
            <person name="Pohl T."/>
            <person name="Merkel B.J."/>
            <person name="Hornburger P."/>
            <person name="Mueller R.-W."/>
            <person name="Bruemmer F."/>
            <person name="Labrenz M."/>
            <person name="Spormann A.M."/>
            <person name="Op den Camp H."/>
            <person name="Overmann J."/>
            <person name="Amann R."/>
            <person name="Jetten M.S.M."/>
            <person name="Mascher T."/>
            <person name="Medema M.H."/>
            <person name="Devos D.P."/>
            <person name="Kaster A.-K."/>
            <person name="Ovreas L."/>
            <person name="Rohde M."/>
            <person name="Galperin M.Y."/>
            <person name="Jogler C."/>
        </authorList>
    </citation>
    <scope>NUCLEOTIDE SEQUENCE [LARGE SCALE GENOMIC DNA]</scope>
    <source>
        <strain evidence="1 2">OJF2</strain>
    </source>
</reference>
<organism evidence="1 2">
    <name type="scientific">Aquisphaera giovannonii</name>
    <dbReference type="NCBI Taxonomy" id="406548"/>
    <lineage>
        <taxon>Bacteria</taxon>
        <taxon>Pseudomonadati</taxon>
        <taxon>Planctomycetota</taxon>
        <taxon>Planctomycetia</taxon>
        <taxon>Isosphaerales</taxon>
        <taxon>Isosphaeraceae</taxon>
        <taxon>Aquisphaera</taxon>
    </lineage>
</organism>
<dbReference type="EMBL" id="CP042997">
    <property type="protein sequence ID" value="QEH36498.1"/>
    <property type="molecule type" value="Genomic_DNA"/>
</dbReference>
<keyword evidence="2" id="KW-1185">Reference proteome</keyword>
<proteinExistence type="predicted"/>
<evidence type="ECO:0000313" key="1">
    <source>
        <dbReference type="EMBL" id="QEH36498.1"/>
    </source>
</evidence>
<sequence>MRTITVAGGNLYQIALDQLGDATQWNRIAEANDLVDPFITGIVTLQIPEIDPNAGGGVFAPA</sequence>
<dbReference type="Proteomes" id="UP000324233">
    <property type="component" value="Chromosome"/>
</dbReference>
<evidence type="ECO:0008006" key="3">
    <source>
        <dbReference type="Google" id="ProtNLM"/>
    </source>
</evidence>
<dbReference type="AlphaFoldDB" id="A0A5B9W7E5"/>